<evidence type="ECO:0000313" key="2">
    <source>
        <dbReference type="EMBL" id="CAD9617492.1"/>
    </source>
</evidence>
<proteinExistence type="predicted"/>
<dbReference type="AlphaFoldDB" id="A0A7S2LWZ4"/>
<evidence type="ECO:0000256" key="1">
    <source>
        <dbReference type="SAM" id="MobiDB-lite"/>
    </source>
</evidence>
<organism evidence="2">
    <name type="scientific">Skeletonema marinoi</name>
    <dbReference type="NCBI Taxonomy" id="267567"/>
    <lineage>
        <taxon>Eukaryota</taxon>
        <taxon>Sar</taxon>
        <taxon>Stramenopiles</taxon>
        <taxon>Ochrophyta</taxon>
        <taxon>Bacillariophyta</taxon>
        <taxon>Coscinodiscophyceae</taxon>
        <taxon>Thalassiosirophycidae</taxon>
        <taxon>Thalassiosirales</taxon>
        <taxon>Skeletonemataceae</taxon>
        <taxon>Skeletonema</taxon>
        <taxon>Skeletonema marinoi-dohrnii complex</taxon>
    </lineage>
</organism>
<reference evidence="2" key="1">
    <citation type="submission" date="2021-01" db="EMBL/GenBank/DDBJ databases">
        <authorList>
            <person name="Corre E."/>
            <person name="Pelletier E."/>
            <person name="Niang G."/>
            <person name="Scheremetjew M."/>
            <person name="Finn R."/>
            <person name="Kale V."/>
            <person name="Holt S."/>
            <person name="Cochrane G."/>
            <person name="Meng A."/>
            <person name="Brown T."/>
            <person name="Cohen L."/>
        </authorList>
    </citation>
    <scope>NUCLEOTIDE SEQUENCE</scope>
    <source>
        <strain evidence="2">SM1012Den-03</strain>
    </source>
</reference>
<gene>
    <name evidence="2" type="ORF">SMAR0320_LOCUS16214</name>
</gene>
<protein>
    <submittedName>
        <fullName evidence="2">Uncharacterized protein</fullName>
    </submittedName>
</protein>
<feature type="region of interest" description="Disordered" evidence="1">
    <location>
        <begin position="1"/>
        <end position="25"/>
    </location>
</feature>
<name>A0A7S2LWZ4_9STRA</name>
<dbReference type="EMBL" id="HBGZ01022652">
    <property type="protein sequence ID" value="CAD9617492.1"/>
    <property type="molecule type" value="Transcribed_RNA"/>
</dbReference>
<sequence length="333" mass="36797">MANSNKFKSDDVPALPPPPLPLPEVAGVEEDFSTSLERLRNEVQQAKAIPEESARETALLSALKNCRKCLEDAEEAKVIATRRVTAAKEVYENAAQALSGYTPLNSRVAGIGNSSNKRAKIEKMPRVSVAQLAEDASYPTNSLYLPPRYTQGGSMDEGLVSNFRDSFYRQLTGGAVQSAADLDGFVPPPTNANLKSKAQLKEWIYIAEHWATGVDGLDAGQFRAKHKTWYSRMKPVTYKLGRRTGIHIRETDDGTKYLCRHSKDGSKSIIYLEIGQVFDALFEMHVMELGHRGRDATKNLADERYANLPDAQIRAFLDACPACAARRTARAFS</sequence>
<accession>A0A7S2LWZ4</accession>